<dbReference type="CDD" id="cd05289">
    <property type="entry name" value="MDR_like_2"/>
    <property type="match status" value="1"/>
</dbReference>
<dbReference type="EMBL" id="FMZF01000002">
    <property type="protein sequence ID" value="SDC56641.1"/>
    <property type="molecule type" value="Genomic_DNA"/>
</dbReference>
<evidence type="ECO:0000313" key="3">
    <source>
        <dbReference type="EMBL" id="SDC56641.1"/>
    </source>
</evidence>
<dbReference type="OrthoDB" id="3727682at2"/>
<evidence type="ECO:0000259" key="2">
    <source>
        <dbReference type="SMART" id="SM00829"/>
    </source>
</evidence>
<dbReference type="InterPro" id="IPR051603">
    <property type="entry name" value="Zinc-ADH_QOR/CCCR"/>
</dbReference>
<dbReference type="Proteomes" id="UP000199416">
    <property type="component" value="Unassembled WGS sequence"/>
</dbReference>
<dbReference type="AlphaFoldDB" id="A0A1G6MME3"/>
<name>A0A1G6MME3_9ACTN</name>
<dbReference type="SUPFAM" id="SSF51735">
    <property type="entry name" value="NAD(P)-binding Rossmann-fold domains"/>
    <property type="match status" value="1"/>
</dbReference>
<accession>A0A1G6MME3</accession>
<protein>
    <submittedName>
        <fullName evidence="3">NADPH:quinone reductase</fullName>
    </submittedName>
</protein>
<evidence type="ECO:0000313" key="4">
    <source>
        <dbReference type="Proteomes" id="UP000199416"/>
    </source>
</evidence>
<dbReference type="Gene3D" id="3.90.180.10">
    <property type="entry name" value="Medium-chain alcohol dehydrogenases, catalytic domain"/>
    <property type="match status" value="1"/>
</dbReference>
<keyword evidence="1" id="KW-0521">NADP</keyword>
<dbReference type="Gene3D" id="3.40.50.720">
    <property type="entry name" value="NAD(P)-binding Rossmann-like Domain"/>
    <property type="match status" value="1"/>
</dbReference>
<dbReference type="InterPro" id="IPR020843">
    <property type="entry name" value="ER"/>
</dbReference>
<dbReference type="PANTHER" id="PTHR44154:SF1">
    <property type="entry name" value="QUINONE OXIDOREDUCTASE"/>
    <property type="match status" value="1"/>
</dbReference>
<dbReference type="InterPro" id="IPR036291">
    <property type="entry name" value="NAD(P)-bd_dom_sf"/>
</dbReference>
<sequence>MRAVVHSQYGDPEAVLSVREVEEPHAGPGAVRVAVRAASVNPIDWKVVSGAMAGGRPLAGPRVPGADAAGVVDEVGAGVTGVHVGDPVFGLGSATAAEFAVLRAWAPKPPNASFEEAAGLGVAGETAVRVLDLLGLRTGRTVVVDGASGGVGSCTVQVAVSRGLVVVGTSSPANADFVRSLGAVPIPYGEGLADRVREVLPDGVAGAVDTVGRGSVRDLVALTGDPGKVVTIADFGAAELGVQVTTGGGDAGPRLAEVGELVAQGRLRLPVAEVYPFERAAEAHRRSREGHVRGKLVLVP</sequence>
<dbReference type="Pfam" id="PF13602">
    <property type="entry name" value="ADH_zinc_N_2"/>
    <property type="match status" value="1"/>
</dbReference>
<organism evidence="3 4">
    <name type="scientific">Geodermatophilus telluris</name>
    <dbReference type="NCBI Taxonomy" id="1190417"/>
    <lineage>
        <taxon>Bacteria</taxon>
        <taxon>Bacillati</taxon>
        <taxon>Actinomycetota</taxon>
        <taxon>Actinomycetes</taxon>
        <taxon>Geodermatophilales</taxon>
        <taxon>Geodermatophilaceae</taxon>
        <taxon>Geodermatophilus</taxon>
    </lineage>
</organism>
<dbReference type="GO" id="GO:0016491">
    <property type="term" value="F:oxidoreductase activity"/>
    <property type="evidence" value="ECO:0007669"/>
    <property type="project" value="InterPro"/>
</dbReference>
<dbReference type="STRING" id="1190417.SAMN05660690_1932"/>
<dbReference type="InterPro" id="IPR011032">
    <property type="entry name" value="GroES-like_sf"/>
</dbReference>
<dbReference type="SUPFAM" id="SSF50129">
    <property type="entry name" value="GroES-like"/>
    <property type="match status" value="1"/>
</dbReference>
<proteinExistence type="predicted"/>
<feature type="domain" description="Enoyl reductase (ER)" evidence="2">
    <location>
        <begin position="10"/>
        <end position="298"/>
    </location>
</feature>
<dbReference type="Pfam" id="PF08240">
    <property type="entry name" value="ADH_N"/>
    <property type="match status" value="1"/>
</dbReference>
<gene>
    <name evidence="3" type="ORF">SAMN05660690_1932</name>
</gene>
<reference evidence="4" key="1">
    <citation type="submission" date="2016-10" db="EMBL/GenBank/DDBJ databases">
        <authorList>
            <person name="Varghese N."/>
            <person name="Submissions S."/>
        </authorList>
    </citation>
    <scope>NUCLEOTIDE SEQUENCE [LARGE SCALE GENOMIC DNA]</scope>
    <source>
        <strain evidence="4">DSM 45421</strain>
    </source>
</reference>
<evidence type="ECO:0000256" key="1">
    <source>
        <dbReference type="ARBA" id="ARBA00022857"/>
    </source>
</evidence>
<dbReference type="PANTHER" id="PTHR44154">
    <property type="entry name" value="QUINONE OXIDOREDUCTASE"/>
    <property type="match status" value="1"/>
</dbReference>
<dbReference type="InterPro" id="IPR013154">
    <property type="entry name" value="ADH-like_N"/>
</dbReference>
<dbReference type="SMART" id="SM00829">
    <property type="entry name" value="PKS_ER"/>
    <property type="match status" value="1"/>
</dbReference>
<keyword evidence="4" id="KW-1185">Reference proteome</keyword>
<dbReference type="RefSeq" id="WP_091365437.1">
    <property type="nucleotide sequence ID" value="NZ_FMZF01000002.1"/>
</dbReference>